<dbReference type="EMBL" id="NDHI03003456">
    <property type="protein sequence ID" value="PNJ45571.1"/>
    <property type="molecule type" value="Genomic_DNA"/>
</dbReference>
<name>A0A2J8UJX3_PONAB</name>
<dbReference type="GO" id="GO:0006744">
    <property type="term" value="P:ubiquinone biosynthetic process"/>
    <property type="evidence" value="ECO:0007669"/>
    <property type="project" value="InterPro"/>
</dbReference>
<dbReference type="InterPro" id="IPR007715">
    <property type="entry name" value="Coq4"/>
</dbReference>
<reference evidence="1" key="1">
    <citation type="submission" date="2017-12" db="EMBL/GenBank/DDBJ databases">
        <title>High-resolution comparative analysis of great ape genomes.</title>
        <authorList>
            <person name="Pollen A."/>
            <person name="Hastie A."/>
            <person name="Hormozdiari F."/>
            <person name="Dougherty M."/>
            <person name="Liu R."/>
            <person name="Chaisson M."/>
            <person name="Hoppe E."/>
            <person name="Hill C."/>
            <person name="Pang A."/>
            <person name="Hillier L."/>
            <person name="Baker C."/>
            <person name="Armstrong J."/>
            <person name="Shendure J."/>
            <person name="Paten B."/>
            <person name="Wilson R."/>
            <person name="Chao H."/>
            <person name="Schneider V."/>
            <person name="Ventura M."/>
            <person name="Kronenberg Z."/>
            <person name="Murali S."/>
            <person name="Gordon D."/>
            <person name="Cantsilieris S."/>
            <person name="Munson K."/>
            <person name="Nelson B."/>
            <person name="Raja A."/>
            <person name="Underwood J."/>
            <person name="Diekhans M."/>
            <person name="Fiddes I."/>
            <person name="Haussler D."/>
            <person name="Eichler E."/>
        </authorList>
    </citation>
    <scope>NUCLEOTIDE SEQUENCE [LARGE SCALE GENOMIC DNA]</scope>
    <source>
        <strain evidence="1">Susie</strain>
    </source>
</reference>
<protein>
    <submittedName>
        <fullName evidence="1">COQ4 isoform 5</fullName>
    </submittedName>
</protein>
<gene>
    <name evidence="1" type="ORF">CR201_G0027592</name>
</gene>
<dbReference type="Pfam" id="PF05019">
    <property type="entry name" value="Coq4"/>
    <property type="match status" value="1"/>
</dbReference>
<comment type="caution">
    <text evidence="1">The sequence shown here is derived from an EMBL/GenBank/DDBJ whole genome shotgun (WGS) entry which is preliminary data.</text>
</comment>
<sequence length="100" mass="10696">MATLLLPVLRRLRGLPGLPRPAAEMPLRARSDGAGPLYSHHIPTSPLQKALLAAGSAAMALYNPYRHGSVPGFRRPPSTWASSRACQKAPLVASISVSWM</sequence>
<accession>A0A2J8UJX3</accession>
<evidence type="ECO:0000313" key="1">
    <source>
        <dbReference type="EMBL" id="PNJ45571.1"/>
    </source>
</evidence>
<organism evidence="1">
    <name type="scientific">Pongo abelii</name>
    <name type="common">Sumatran orangutan</name>
    <name type="synonym">Pongo pygmaeus abelii</name>
    <dbReference type="NCBI Taxonomy" id="9601"/>
    <lineage>
        <taxon>Eukaryota</taxon>
        <taxon>Metazoa</taxon>
        <taxon>Chordata</taxon>
        <taxon>Craniata</taxon>
        <taxon>Vertebrata</taxon>
        <taxon>Euteleostomi</taxon>
        <taxon>Mammalia</taxon>
        <taxon>Eutheria</taxon>
        <taxon>Euarchontoglires</taxon>
        <taxon>Primates</taxon>
        <taxon>Haplorrhini</taxon>
        <taxon>Catarrhini</taxon>
        <taxon>Hominidae</taxon>
        <taxon>Pongo</taxon>
    </lineage>
</organism>
<proteinExistence type="predicted"/>
<dbReference type="AlphaFoldDB" id="A0A2J8UJX3"/>